<feature type="transmembrane region" description="Helical" evidence="1">
    <location>
        <begin position="64"/>
        <end position="84"/>
    </location>
</feature>
<dbReference type="RefSeq" id="XP_011777036.1">
    <property type="nucleotide sequence ID" value="XM_011778734.1"/>
</dbReference>
<feature type="transmembrane region" description="Helical" evidence="1">
    <location>
        <begin position="33"/>
        <end position="52"/>
    </location>
</feature>
<dbReference type="EMBL" id="FN554972">
    <property type="protein sequence ID" value="CBH14770.1"/>
    <property type="molecule type" value="Genomic_DNA"/>
</dbReference>
<sequence length="101" mass="11939">MGTCAWWGGGRGEGKVGKRFKSILVYLYVFFKYFFYIFLKIYIYIIFYTIFLRSTKGAWRKINIGTNVYIIIIIIIVVVVAVIYNDGKVKVARYKERKKVK</sequence>
<dbReference type="GeneID" id="23860904"/>
<gene>
    <name evidence="2" type="ORF">TbgDal_IX8460</name>
</gene>
<proteinExistence type="predicted"/>
<organism evidence="2 3">
    <name type="scientific">Trypanosoma brucei gambiense (strain MHOM/CI/86/DAL972)</name>
    <dbReference type="NCBI Taxonomy" id="679716"/>
    <lineage>
        <taxon>Eukaryota</taxon>
        <taxon>Discoba</taxon>
        <taxon>Euglenozoa</taxon>
        <taxon>Kinetoplastea</taxon>
        <taxon>Metakinetoplastina</taxon>
        <taxon>Trypanosomatida</taxon>
        <taxon>Trypanosomatidae</taxon>
        <taxon>Trypanosoma</taxon>
    </lineage>
</organism>
<keyword evidence="1" id="KW-0472">Membrane</keyword>
<accession>C9ZZC1</accession>
<evidence type="ECO:0000313" key="2">
    <source>
        <dbReference type="EMBL" id="CBH14770.1"/>
    </source>
</evidence>
<dbReference type="KEGG" id="tbg:TbgDal_IX8460"/>
<name>C9ZZC1_TRYB9</name>
<reference evidence="3" key="1">
    <citation type="journal article" date="2010" name="PLoS Negl. Trop. Dis.">
        <title>The genome sequence of Trypanosoma brucei gambiense, causative agent of chronic human african trypanosomiasis.</title>
        <authorList>
            <person name="Jackson A.P."/>
            <person name="Sanders M."/>
            <person name="Berry A."/>
            <person name="McQuillan J."/>
            <person name="Aslett M.A."/>
            <person name="Quail M.A."/>
            <person name="Chukualim B."/>
            <person name="Capewell P."/>
            <person name="MacLeod A."/>
            <person name="Melville S.E."/>
            <person name="Gibson W."/>
            <person name="Barry J.D."/>
            <person name="Berriman M."/>
            <person name="Hertz-Fowler C."/>
        </authorList>
    </citation>
    <scope>NUCLEOTIDE SEQUENCE [LARGE SCALE GENOMIC DNA]</scope>
    <source>
        <strain evidence="3">MHOM/CI/86/DAL972</strain>
    </source>
</reference>
<protein>
    <submittedName>
        <fullName evidence="2">Uncharacterized protein</fullName>
    </submittedName>
</protein>
<evidence type="ECO:0000256" key="1">
    <source>
        <dbReference type="SAM" id="Phobius"/>
    </source>
</evidence>
<keyword evidence="1" id="KW-0812">Transmembrane</keyword>
<evidence type="ECO:0000313" key="3">
    <source>
        <dbReference type="Proteomes" id="UP000002316"/>
    </source>
</evidence>
<dbReference type="AlphaFoldDB" id="C9ZZC1"/>
<dbReference type="Proteomes" id="UP000002316">
    <property type="component" value="Chromosome 9"/>
</dbReference>
<keyword evidence="1" id="KW-1133">Transmembrane helix</keyword>